<protein>
    <submittedName>
        <fullName evidence="2">Uncharacterized protein</fullName>
    </submittedName>
</protein>
<feature type="compositionally biased region" description="Polar residues" evidence="1">
    <location>
        <begin position="63"/>
        <end position="73"/>
    </location>
</feature>
<comment type="caution">
    <text evidence="2">The sequence shown here is derived from an EMBL/GenBank/DDBJ whole genome shotgun (WGS) entry which is preliminary data.</text>
</comment>
<feature type="compositionally biased region" description="Low complexity" evidence="1">
    <location>
        <begin position="80"/>
        <end position="97"/>
    </location>
</feature>
<gene>
    <name evidence="2" type="ORF">B0J12DRAFT_665618</name>
</gene>
<name>A0ABQ8G8J0_9PEZI</name>
<dbReference type="EMBL" id="JAGTJR010000015">
    <property type="protein sequence ID" value="KAH7048306.1"/>
    <property type="molecule type" value="Genomic_DNA"/>
</dbReference>
<feature type="region of interest" description="Disordered" evidence="1">
    <location>
        <begin position="61"/>
        <end position="97"/>
    </location>
</feature>
<evidence type="ECO:0000313" key="2">
    <source>
        <dbReference type="EMBL" id="KAH7048306.1"/>
    </source>
</evidence>
<organism evidence="2 3">
    <name type="scientific">Macrophomina phaseolina</name>
    <dbReference type="NCBI Taxonomy" id="35725"/>
    <lineage>
        <taxon>Eukaryota</taxon>
        <taxon>Fungi</taxon>
        <taxon>Dikarya</taxon>
        <taxon>Ascomycota</taxon>
        <taxon>Pezizomycotina</taxon>
        <taxon>Dothideomycetes</taxon>
        <taxon>Dothideomycetes incertae sedis</taxon>
        <taxon>Botryosphaeriales</taxon>
        <taxon>Botryosphaeriaceae</taxon>
        <taxon>Macrophomina</taxon>
    </lineage>
</organism>
<sequence length="208" mass="22575">MATPFPSDSSLAGATKQKAIVGPLASRKISFKAFCRKCSQLFSRRSTDASLPALERCAPLTEKAQSSTASSVKTPGETAPSSPRSRRQQSQQELRNLSDSQLGLQLALLLPEEPRAPSSRSTQMMTGCPRITARREEGLEEAIPFLDLDAVWRDDSLLTLRGGLGDEPVVGGSDERMRLWERGRDGGLGEVLERAGGYVAPRHLLRLG</sequence>
<dbReference type="Proteomes" id="UP000774617">
    <property type="component" value="Unassembled WGS sequence"/>
</dbReference>
<keyword evidence="3" id="KW-1185">Reference proteome</keyword>
<evidence type="ECO:0000256" key="1">
    <source>
        <dbReference type="SAM" id="MobiDB-lite"/>
    </source>
</evidence>
<reference evidence="2 3" key="1">
    <citation type="journal article" date="2021" name="Nat. Commun.">
        <title>Genetic determinants of endophytism in the Arabidopsis root mycobiome.</title>
        <authorList>
            <person name="Mesny F."/>
            <person name="Miyauchi S."/>
            <person name="Thiergart T."/>
            <person name="Pickel B."/>
            <person name="Atanasova L."/>
            <person name="Karlsson M."/>
            <person name="Huettel B."/>
            <person name="Barry K.W."/>
            <person name="Haridas S."/>
            <person name="Chen C."/>
            <person name="Bauer D."/>
            <person name="Andreopoulos W."/>
            <person name="Pangilinan J."/>
            <person name="LaButti K."/>
            <person name="Riley R."/>
            <person name="Lipzen A."/>
            <person name="Clum A."/>
            <person name="Drula E."/>
            <person name="Henrissat B."/>
            <person name="Kohler A."/>
            <person name="Grigoriev I.V."/>
            <person name="Martin F.M."/>
            <person name="Hacquard S."/>
        </authorList>
    </citation>
    <scope>NUCLEOTIDE SEQUENCE [LARGE SCALE GENOMIC DNA]</scope>
    <source>
        <strain evidence="2 3">MPI-SDFR-AT-0080</strain>
    </source>
</reference>
<accession>A0ABQ8G8J0</accession>
<evidence type="ECO:0000313" key="3">
    <source>
        <dbReference type="Proteomes" id="UP000774617"/>
    </source>
</evidence>
<proteinExistence type="predicted"/>